<evidence type="ECO:0000313" key="1">
    <source>
        <dbReference type="EMBL" id="KAJ9056961.1"/>
    </source>
</evidence>
<proteinExistence type="predicted"/>
<dbReference type="EMBL" id="QTSX02005841">
    <property type="protein sequence ID" value="KAJ9056961.1"/>
    <property type="molecule type" value="Genomic_DNA"/>
</dbReference>
<keyword evidence="2" id="KW-1185">Reference proteome</keyword>
<reference evidence="1" key="1">
    <citation type="submission" date="2022-04" db="EMBL/GenBank/DDBJ databases">
        <title>Genome of the entomopathogenic fungus Entomophthora muscae.</title>
        <authorList>
            <person name="Elya C."/>
            <person name="Lovett B.R."/>
            <person name="Lee E."/>
            <person name="Macias A.M."/>
            <person name="Hajek A.E."/>
            <person name="De Bivort B.L."/>
            <person name="Kasson M.T."/>
            <person name="De Fine Licht H.H."/>
            <person name="Stajich J.E."/>
        </authorList>
    </citation>
    <scope>NUCLEOTIDE SEQUENCE</scope>
    <source>
        <strain evidence="1">Berkeley</strain>
    </source>
</reference>
<name>A0ACC2S478_9FUNG</name>
<dbReference type="Proteomes" id="UP001165960">
    <property type="component" value="Unassembled WGS sequence"/>
</dbReference>
<organism evidence="1 2">
    <name type="scientific">Entomophthora muscae</name>
    <dbReference type="NCBI Taxonomy" id="34485"/>
    <lineage>
        <taxon>Eukaryota</taxon>
        <taxon>Fungi</taxon>
        <taxon>Fungi incertae sedis</taxon>
        <taxon>Zoopagomycota</taxon>
        <taxon>Entomophthoromycotina</taxon>
        <taxon>Entomophthoromycetes</taxon>
        <taxon>Entomophthorales</taxon>
        <taxon>Entomophthoraceae</taxon>
        <taxon>Entomophthora</taxon>
    </lineage>
</organism>
<evidence type="ECO:0000313" key="2">
    <source>
        <dbReference type="Proteomes" id="UP001165960"/>
    </source>
</evidence>
<accession>A0ACC2S478</accession>
<comment type="caution">
    <text evidence="1">The sequence shown here is derived from an EMBL/GenBank/DDBJ whole genome shotgun (WGS) entry which is preliminary data.</text>
</comment>
<protein>
    <submittedName>
        <fullName evidence="1">Uncharacterized protein</fullName>
    </submittedName>
</protein>
<sequence>MPFYFLVKSIFLVWLFHSYFRVRIFHCTLLTNQGAEIIYTKFLKNALAQATPFIDSYVGRAKEAIVIVSDEIKKD</sequence>
<gene>
    <name evidence="1" type="ORF">DSO57_1026986</name>
</gene>